<evidence type="ECO:0000313" key="2">
    <source>
        <dbReference type="Proteomes" id="UP000235611"/>
    </source>
</evidence>
<protein>
    <submittedName>
        <fullName evidence="1">Uncharacterized protein</fullName>
    </submittedName>
</protein>
<comment type="caution">
    <text evidence="1">The sequence shown here is derived from an EMBL/GenBank/DDBJ whole genome shotgun (WGS) entry which is preliminary data.</text>
</comment>
<proteinExistence type="predicted"/>
<dbReference type="RefSeq" id="WP_102477810.1">
    <property type="nucleotide sequence ID" value="NZ_MDBO01000075.1"/>
</dbReference>
<name>A0AAP8SWN9_9VIBR</name>
<organism evidence="1 2">
    <name type="scientific">Vibrio breoganii</name>
    <dbReference type="NCBI Taxonomy" id="553239"/>
    <lineage>
        <taxon>Bacteria</taxon>
        <taxon>Pseudomonadati</taxon>
        <taxon>Pseudomonadota</taxon>
        <taxon>Gammaproteobacteria</taxon>
        <taxon>Vibrionales</taxon>
        <taxon>Vibrionaceae</taxon>
        <taxon>Vibrio</taxon>
    </lineage>
</organism>
<evidence type="ECO:0000313" key="1">
    <source>
        <dbReference type="EMBL" id="PMP10256.1"/>
    </source>
</evidence>
<reference evidence="2" key="1">
    <citation type="submission" date="2016-07" db="EMBL/GenBank/DDBJ databases">
        <title>Nontailed viruses are major unrecognized killers of bacteria in the ocean.</title>
        <authorList>
            <person name="Kauffman K."/>
            <person name="Hussain F."/>
            <person name="Yang J."/>
            <person name="Arevalo P."/>
            <person name="Brown J."/>
            <person name="Cutler M."/>
            <person name="Kelly L."/>
            <person name="Polz M.F."/>
        </authorList>
    </citation>
    <scope>NUCLEOTIDE SEQUENCE [LARGE SCALE GENOMIC DNA]</scope>
    <source>
        <strain evidence="2">10N.222.49.A5</strain>
    </source>
</reference>
<dbReference type="Proteomes" id="UP000235611">
    <property type="component" value="Unassembled WGS sequence"/>
</dbReference>
<accession>A0AAP8SWN9</accession>
<dbReference type="AlphaFoldDB" id="A0AAP8SWN9"/>
<sequence>MACYRCAKTEKTEIDGRKYCFDCGVDIALVLLRDAGIHDHTIQTLAMVCSKQPVPTEHHYSATDIGNELGLSAQKIGRLANKHKLKTRKFGEWRLTTALYSAKQVESFYYNDQGKAQIELLVKHEKTKTTAISR</sequence>
<gene>
    <name evidence="1" type="ORF">BCS93_11310</name>
</gene>
<dbReference type="EMBL" id="MDBO01000075">
    <property type="protein sequence ID" value="PMP10256.1"/>
    <property type="molecule type" value="Genomic_DNA"/>
</dbReference>